<evidence type="ECO:0000256" key="1">
    <source>
        <dbReference type="SAM" id="Phobius"/>
    </source>
</evidence>
<comment type="caution">
    <text evidence="2">The sequence shown here is derived from an EMBL/GenBank/DDBJ whole genome shotgun (WGS) entry which is preliminary data.</text>
</comment>
<sequence>MTALTEFQRLECTGLWREAPEAQKREVIVSFGDATLVLSEARSQRALTHWSLPAILRLNPGEVPARYAPAADADEELEIEDATMVAAIDKVHTLISARKPHPGRLRGWLMWSALAAVLAVGVLWLPRAIIDHTAEALPFATRQALGRLALEDLERLTGAPCGNVEGTAALTRLRDRMTGTGGETYVLPAPLKRPRMLPGGVLVLPNALIDGQDRPEVAAAAILAAQLAAEDTGPTRAVLRHAGLRATIGLITTGSLSADAVKGYGDVILAGSDWLPRPERLLQRFAEAGISSTPFAYAIDPTGETTLPLIEADPHAKDARPVMTDTDWVALQGICDG</sequence>
<organism evidence="2 3">
    <name type="scientific">Albidovulum denitrificans</name>
    <dbReference type="NCBI Taxonomy" id="404881"/>
    <lineage>
        <taxon>Bacteria</taxon>
        <taxon>Pseudomonadati</taxon>
        <taxon>Pseudomonadota</taxon>
        <taxon>Alphaproteobacteria</taxon>
        <taxon>Rhodobacterales</taxon>
        <taxon>Paracoccaceae</taxon>
        <taxon>Albidovulum</taxon>
    </lineage>
</organism>
<gene>
    <name evidence="2" type="ORF">LX70_01150</name>
</gene>
<dbReference type="EMBL" id="PVEP01000001">
    <property type="protein sequence ID" value="PQV59323.1"/>
    <property type="molecule type" value="Genomic_DNA"/>
</dbReference>
<evidence type="ECO:0000313" key="2">
    <source>
        <dbReference type="EMBL" id="PQV59323.1"/>
    </source>
</evidence>
<reference evidence="2 3" key="1">
    <citation type="submission" date="2018-02" db="EMBL/GenBank/DDBJ databases">
        <title>Genomic Encyclopedia of Archaeal and Bacterial Type Strains, Phase II (KMG-II): from individual species to whole genera.</title>
        <authorList>
            <person name="Goeker M."/>
        </authorList>
    </citation>
    <scope>NUCLEOTIDE SEQUENCE [LARGE SCALE GENOMIC DNA]</scope>
    <source>
        <strain evidence="2 3">DSM 18921</strain>
    </source>
</reference>
<proteinExistence type="predicted"/>
<feature type="transmembrane region" description="Helical" evidence="1">
    <location>
        <begin position="108"/>
        <end position="125"/>
    </location>
</feature>
<keyword evidence="1" id="KW-0812">Transmembrane</keyword>
<dbReference type="AlphaFoldDB" id="A0A2S8SEU2"/>
<evidence type="ECO:0000313" key="3">
    <source>
        <dbReference type="Proteomes" id="UP000238338"/>
    </source>
</evidence>
<keyword evidence="1" id="KW-1133">Transmembrane helix</keyword>
<dbReference type="RefSeq" id="WP_105513501.1">
    <property type="nucleotide sequence ID" value="NZ_PVEP01000001.1"/>
</dbReference>
<protein>
    <submittedName>
        <fullName evidence="2">Uncharacterized protein</fullName>
    </submittedName>
</protein>
<dbReference type="OrthoDB" id="7822309at2"/>
<accession>A0A2S8SEU2</accession>
<name>A0A2S8SEU2_9RHOB</name>
<dbReference type="Proteomes" id="UP000238338">
    <property type="component" value="Unassembled WGS sequence"/>
</dbReference>
<keyword evidence="1" id="KW-0472">Membrane</keyword>
<keyword evidence="3" id="KW-1185">Reference proteome</keyword>